<dbReference type="OrthoDB" id="7864325at2"/>
<keyword evidence="2" id="KW-1185">Reference proteome</keyword>
<evidence type="ECO:0008006" key="3">
    <source>
        <dbReference type="Google" id="ProtNLM"/>
    </source>
</evidence>
<protein>
    <recommendedName>
        <fullName evidence="3">DUF4189 domain-containing protein</fullName>
    </recommendedName>
</protein>
<dbReference type="AlphaFoldDB" id="A0A4R5UJA2"/>
<sequence>MTLALAVWPMAASAEGRGAVGFSQAPEMSSGVCFAASIRKALDCARKKCIKGGGTAQDCLETTACFPAGWSIDIFAQSKEGPHWHETFCGFDSKETAIQASRSVCSDKRRQDLMECSLVMIYDEDGKTFEPPAGK</sequence>
<organism evidence="1 2">
    <name type="scientific">Rhizobium deserti</name>
    <dbReference type="NCBI Taxonomy" id="2547961"/>
    <lineage>
        <taxon>Bacteria</taxon>
        <taxon>Pseudomonadati</taxon>
        <taxon>Pseudomonadota</taxon>
        <taxon>Alphaproteobacteria</taxon>
        <taxon>Hyphomicrobiales</taxon>
        <taxon>Rhizobiaceae</taxon>
        <taxon>Rhizobium/Agrobacterium group</taxon>
        <taxon>Rhizobium</taxon>
    </lineage>
</organism>
<proteinExistence type="predicted"/>
<evidence type="ECO:0000313" key="2">
    <source>
        <dbReference type="Proteomes" id="UP000295238"/>
    </source>
</evidence>
<name>A0A4R5UJA2_9HYPH</name>
<dbReference type="RefSeq" id="WP_133315698.1">
    <property type="nucleotide sequence ID" value="NZ_SMTL01000002.1"/>
</dbReference>
<dbReference type="EMBL" id="SMTL01000002">
    <property type="protein sequence ID" value="TDK36927.1"/>
    <property type="molecule type" value="Genomic_DNA"/>
</dbReference>
<accession>A0A4R5UJA2</accession>
<comment type="caution">
    <text evidence="1">The sequence shown here is derived from an EMBL/GenBank/DDBJ whole genome shotgun (WGS) entry which is preliminary data.</text>
</comment>
<evidence type="ECO:0000313" key="1">
    <source>
        <dbReference type="EMBL" id="TDK36927.1"/>
    </source>
</evidence>
<gene>
    <name evidence="1" type="ORF">E2F50_08450</name>
</gene>
<reference evidence="1 2" key="1">
    <citation type="submission" date="2019-03" db="EMBL/GenBank/DDBJ databases">
        <title>Rhizobium sp. nov., an bacterium isolated from biocrust in Mu Us Desert.</title>
        <authorList>
            <person name="Lixiong L."/>
        </authorList>
    </citation>
    <scope>NUCLEOTIDE SEQUENCE [LARGE SCALE GENOMIC DNA]</scope>
    <source>
        <strain evidence="1 2">SPY-1</strain>
    </source>
</reference>
<dbReference type="Proteomes" id="UP000295238">
    <property type="component" value="Unassembled WGS sequence"/>
</dbReference>